<feature type="transmembrane region" description="Helical" evidence="2">
    <location>
        <begin position="47"/>
        <end position="68"/>
    </location>
</feature>
<organism evidence="3 4">
    <name type="scientific">Streptomyces piniterrae</name>
    <dbReference type="NCBI Taxonomy" id="2571125"/>
    <lineage>
        <taxon>Bacteria</taxon>
        <taxon>Bacillati</taxon>
        <taxon>Actinomycetota</taxon>
        <taxon>Actinomycetes</taxon>
        <taxon>Kitasatosporales</taxon>
        <taxon>Streptomycetaceae</taxon>
        <taxon>Streptomyces</taxon>
    </lineage>
</organism>
<feature type="transmembrane region" description="Helical" evidence="2">
    <location>
        <begin position="74"/>
        <end position="95"/>
    </location>
</feature>
<accession>A0A4U0NS80</accession>
<comment type="caution">
    <text evidence="3">The sequence shown here is derived from an EMBL/GenBank/DDBJ whole genome shotgun (WGS) entry which is preliminary data.</text>
</comment>
<protein>
    <submittedName>
        <fullName evidence="3">Uncharacterized protein</fullName>
    </submittedName>
</protein>
<dbReference type="EMBL" id="SUMB01000002">
    <property type="protein sequence ID" value="TJZ56872.1"/>
    <property type="molecule type" value="Genomic_DNA"/>
</dbReference>
<dbReference type="Proteomes" id="UP000308697">
    <property type="component" value="Unassembled WGS sequence"/>
</dbReference>
<proteinExistence type="predicted"/>
<dbReference type="RefSeq" id="WP_136738492.1">
    <property type="nucleotide sequence ID" value="NZ_SUMB01000002.1"/>
</dbReference>
<evidence type="ECO:0000256" key="2">
    <source>
        <dbReference type="SAM" id="Phobius"/>
    </source>
</evidence>
<evidence type="ECO:0000256" key="1">
    <source>
        <dbReference type="SAM" id="MobiDB-lite"/>
    </source>
</evidence>
<sequence>MTGHGDSYNPSRHTPDSRAEQLRAGFQQQGIPGIAEDTARQDRQKRLAYTVIAVFVTLLGLVLAIVRLSRGHQVGTWTGLYSAGIVLAGLGAVLARRASTRLTYAAVLVGAALLGVGDAVAGRL</sequence>
<feature type="region of interest" description="Disordered" evidence="1">
    <location>
        <begin position="1"/>
        <end position="22"/>
    </location>
</feature>
<keyword evidence="2" id="KW-0812">Transmembrane</keyword>
<evidence type="ECO:0000313" key="3">
    <source>
        <dbReference type="EMBL" id="TJZ56872.1"/>
    </source>
</evidence>
<keyword evidence="4" id="KW-1185">Reference proteome</keyword>
<dbReference type="AlphaFoldDB" id="A0A4U0NS80"/>
<name>A0A4U0NS80_9ACTN</name>
<evidence type="ECO:0000313" key="4">
    <source>
        <dbReference type="Proteomes" id="UP000308697"/>
    </source>
</evidence>
<keyword evidence="2" id="KW-0472">Membrane</keyword>
<feature type="transmembrane region" description="Helical" evidence="2">
    <location>
        <begin position="102"/>
        <end position="121"/>
    </location>
</feature>
<reference evidence="3 4" key="1">
    <citation type="submission" date="2019-04" db="EMBL/GenBank/DDBJ databases">
        <title>Streptomyces piniterrae sp. nov., a heliquinomycin-producing actinomycete isolated from rhizosphere soil of Pinus yunnanensis.</title>
        <authorList>
            <person name="Zhuang X."/>
            <person name="Zhao J."/>
        </authorList>
    </citation>
    <scope>NUCLEOTIDE SEQUENCE [LARGE SCALE GENOMIC DNA]</scope>
    <source>
        <strain evidence="4">jys28</strain>
    </source>
</reference>
<keyword evidence="2" id="KW-1133">Transmembrane helix</keyword>
<dbReference type="OrthoDB" id="9999259at2"/>
<gene>
    <name evidence="3" type="ORF">FCH28_05010</name>
</gene>